<feature type="region of interest" description="Disordered" evidence="1">
    <location>
        <begin position="43"/>
        <end position="150"/>
    </location>
</feature>
<keyword evidence="4" id="KW-1185">Reference proteome</keyword>
<name>A0AAV9ISJ6_CYACA</name>
<feature type="region of interest" description="Disordered" evidence="1">
    <location>
        <begin position="1"/>
        <end position="27"/>
    </location>
</feature>
<dbReference type="GO" id="GO:0000398">
    <property type="term" value="P:mRNA splicing, via spliceosome"/>
    <property type="evidence" value="ECO:0007669"/>
    <property type="project" value="InterPro"/>
</dbReference>
<dbReference type="GO" id="GO:0005681">
    <property type="term" value="C:spliceosomal complex"/>
    <property type="evidence" value="ECO:0007669"/>
    <property type="project" value="InterPro"/>
</dbReference>
<organism evidence="3 4">
    <name type="scientific">Cyanidium caldarium</name>
    <name type="common">Red alga</name>
    <dbReference type="NCBI Taxonomy" id="2771"/>
    <lineage>
        <taxon>Eukaryota</taxon>
        <taxon>Rhodophyta</taxon>
        <taxon>Bangiophyceae</taxon>
        <taxon>Cyanidiales</taxon>
        <taxon>Cyanidiaceae</taxon>
        <taxon>Cyanidium</taxon>
    </lineage>
</organism>
<evidence type="ECO:0000256" key="1">
    <source>
        <dbReference type="SAM" id="MobiDB-lite"/>
    </source>
</evidence>
<dbReference type="InterPro" id="IPR004015">
    <property type="entry name" value="SKI-int_prot_SKIP_SNW-dom"/>
</dbReference>
<proteinExistence type="predicted"/>
<dbReference type="AlphaFoldDB" id="A0AAV9ISJ6"/>
<accession>A0AAV9ISJ6</accession>
<evidence type="ECO:0000313" key="4">
    <source>
        <dbReference type="Proteomes" id="UP001301350"/>
    </source>
</evidence>
<sequence>MVTHPPQPETRLVPAHTDAERRRPTENVEFETAARTVDALAQALAEKRRRSRTTSKHEQRRPFPTAAWARYRQEQEAYRRRQEVHEKRSEPVTRPGPPQLSTWREADPLRAPRRFSQRAREAPDDDDDACRSSVVVSTAPEGGGATSAKELRRWQIPPVVSNWKTKSRRLVSLEERAAAARPDTAALADTSHALRFQRLSARLDDAMQQLEEEPPSGRELRRRRWDCGPGEGEMPRRE</sequence>
<comment type="caution">
    <text evidence="3">The sequence shown here is derived from an EMBL/GenBank/DDBJ whole genome shotgun (WGS) entry which is preliminary data.</text>
</comment>
<evidence type="ECO:0000259" key="2">
    <source>
        <dbReference type="Pfam" id="PF02731"/>
    </source>
</evidence>
<evidence type="ECO:0000313" key="3">
    <source>
        <dbReference type="EMBL" id="KAK4535043.1"/>
    </source>
</evidence>
<feature type="domain" description="SKI-interacting protein SKIP SNW" evidence="2">
    <location>
        <begin position="105"/>
        <end position="216"/>
    </location>
</feature>
<reference evidence="3 4" key="1">
    <citation type="submission" date="2022-07" db="EMBL/GenBank/DDBJ databases">
        <title>Genome-wide signatures of adaptation to extreme environments.</title>
        <authorList>
            <person name="Cho C.H."/>
            <person name="Yoon H.S."/>
        </authorList>
    </citation>
    <scope>NUCLEOTIDE SEQUENCE [LARGE SCALE GENOMIC DNA]</scope>
    <source>
        <strain evidence="3 4">DBV 063 E5</strain>
    </source>
</reference>
<dbReference type="EMBL" id="JANCYW010000003">
    <property type="protein sequence ID" value="KAK4535043.1"/>
    <property type="molecule type" value="Genomic_DNA"/>
</dbReference>
<dbReference type="Proteomes" id="UP001301350">
    <property type="component" value="Unassembled WGS sequence"/>
</dbReference>
<feature type="region of interest" description="Disordered" evidence="1">
    <location>
        <begin position="210"/>
        <end position="238"/>
    </location>
</feature>
<protein>
    <recommendedName>
        <fullName evidence="2">SKI-interacting protein SKIP SNW domain-containing protein</fullName>
    </recommendedName>
</protein>
<dbReference type="Pfam" id="PF02731">
    <property type="entry name" value="SKIP_SNW"/>
    <property type="match status" value="1"/>
</dbReference>
<feature type="compositionally biased region" description="Basic and acidic residues" evidence="1">
    <location>
        <begin position="17"/>
        <end position="26"/>
    </location>
</feature>
<gene>
    <name evidence="3" type="ORF">CDCA_CDCA03G1068</name>
</gene>
<feature type="compositionally biased region" description="Basic and acidic residues" evidence="1">
    <location>
        <begin position="71"/>
        <end position="91"/>
    </location>
</feature>